<gene>
    <name evidence="10" type="ORF">COV29_01295</name>
</gene>
<evidence type="ECO:0000256" key="2">
    <source>
        <dbReference type="ARBA" id="ARBA00022980"/>
    </source>
</evidence>
<dbReference type="InterPro" id="IPR020568">
    <property type="entry name" value="Ribosomal_Su5_D2-typ_SF"/>
</dbReference>
<evidence type="ECO:0000259" key="9">
    <source>
        <dbReference type="PROSITE" id="PS50881"/>
    </source>
</evidence>
<dbReference type="EMBL" id="PCXQ01000003">
    <property type="protein sequence ID" value="PJE51371.1"/>
    <property type="molecule type" value="Genomic_DNA"/>
</dbReference>
<keyword evidence="3 6" id="KW-0687">Ribonucleoprotein</keyword>
<dbReference type="GO" id="GO:0005737">
    <property type="term" value="C:cytoplasm"/>
    <property type="evidence" value="ECO:0007669"/>
    <property type="project" value="UniProtKB-ARBA"/>
</dbReference>
<proteinExistence type="inferred from homology"/>
<evidence type="ECO:0000256" key="1">
    <source>
        <dbReference type="ARBA" id="ARBA00008945"/>
    </source>
</evidence>
<dbReference type="InterPro" id="IPR018192">
    <property type="entry name" value="Ribosomal_uS5_N_CS"/>
</dbReference>
<dbReference type="GO" id="GO:0003723">
    <property type="term" value="F:RNA binding"/>
    <property type="evidence" value="ECO:0007669"/>
    <property type="project" value="InterPro"/>
</dbReference>
<dbReference type="Proteomes" id="UP000228496">
    <property type="component" value="Unassembled WGS sequence"/>
</dbReference>
<dbReference type="FunFam" id="3.30.230.10:FF:000002">
    <property type="entry name" value="30S ribosomal protein S5"/>
    <property type="match status" value="1"/>
</dbReference>
<accession>A0A2J0QB21</accession>
<reference evidence="10 11" key="1">
    <citation type="submission" date="2017-09" db="EMBL/GenBank/DDBJ databases">
        <title>Depth-based differentiation of microbial function through sediment-hosted aquifers and enrichment of novel symbionts in the deep terrestrial subsurface.</title>
        <authorList>
            <person name="Probst A.J."/>
            <person name="Ladd B."/>
            <person name="Jarett J.K."/>
            <person name="Geller-Mcgrath D.E."/>
            <person name="Sieber C.M."/>
            <person name="Emerson J.B."/>
            <person name="Anantharaman K."/>
            <person name="Thomas B.C."/>
            <person name="Malmstrom R."/>
            <person name="Stieglmeier M."/>
            <person name="Klingl A."/>
            <person name="Woyke T."/>
            <person name="Ryan C.M."/>
            <person name="Banfield J.F."/>
        </authorList>
    </citation>
    <scope>NUCLEOTIDE SEQUENCE [LARGE SCALE GENOMIC DNA]</scope>
    <source>
        <strain evidence="10">CG10_big_fil_rev_8_21_14_0_10_36_16</strain>
    </source>
</reference>
<dbReference type="SUPFAM" id="SSF54768">
    <property type="entry name" value="dsRNA-binding domain-like"/>
    <property type="match status" value="1"/>
</dbReference>
<dbReference type="InterPro" id="IPR005324">
    <property type="entry name" value="Ribosomal_uS5_C"/>
</dbReference>
<dbReference type="PROSITE" id="PS00585">
    <property type="entry name" value="RIBOSOMAL_S5"/>
    <property type="match status" value="1"/>
</dbReference>
<keyword evidence="2 6" id="KW-0689">Ribosomal protein</keyword>
<evidence type="ECO:0000256" key="8">
    <source>
        <dbReference type="SAM" id="MobiDB-lite"/>
    </source>
</evidence>
<dbReference type="InterPro" id="IPR014721">
    <property type="entry name" value="Ribsml_uS5_D2-typ_fold_subgr"/>
</dbReference>
<dbReference type="PANTHER" id="PTHR48277">
    <property type="entry name" value="MITOCHONDRIAL RIBOSOMAL PROTEIN S5"/>
    <property type="match status" value="1"/>
</dbReference>
<dbReference type="InterPro" id="IPR013810">
    <property type="entry name" value="Ribosomal_uS5_N"/>
</dbReference>
<evidence type="ECO:0000256" key="5">
    <source>
        <dbReference type="ARBA" id="ARBA00035519"/>
    </source>
</evidence>
<sequence>MEKQDNNKQSNRSRGPRQGRPPKEKSEYDSKVLDLARVVRVTKGGKRFSFRATVVIGNKKGKVGVGVSQGSDVAQSVQKASNQAKRFLLTVPITKGSIPHIVEAKYGSAYVLLKPAAKGNGLKAGGPVRAVVTLAGIEDLTAKLIKRTRNKINIARATMAALEKLKVTNN</sequence>
<evidence type="ECO:0000256" key="3">
    <source>
        <dbReference type="ARBA" id="ARBA00023274"/>
    </source>
</evidence>
<dbReference type="InterPro" id="IPR000851">
    <property type="entry name" value="Ribosomal_uS5"/>
</dbReference>
<evidence type="ECO:0000256" key="6">
    <source>
        <dbReference type="PROSITE-ProRule" id="PRU00268"/>
    </source>
</evidence>
<protein>
    <recommendedName>
        <fullName evidence="4">Small ribosomal subunit protein uS5</fullName>
    </recommendedName>
    <alternativeName>
        <fullName evidence="5">30S ribosomal protein S5</fullName>
    </alternativeName>
</protein>
<name>A0A2J0QB21_9BACT</name>
<feature type="region of interest" description="Disordered" evidence="8">
    <location>
        <begin position="1"/>
        <end position="29"/>
    </location>
</feature>
<comment type="caution">
    <text evidence="10">The sequence shown here is derived from an EMBL/GenBank/DDBJ whole genome shotgun (WGS) entry which is preliminary data.</text>
</comment>
<evidence type="ECO:0000256" key="7">
    <source>
        <dbReference type="RuleBase" id="RU003823"/>
    </source>
</evidence>
<organism evidence="10 11">
    <name type="scientific">Candidatus Yanofskybacteria bacterium CG10_big_fil_rev_8_21_14_0_10_36_16</name>
    <dbReference type="NCBI Taxonomy" id="1975096"/>
    <lineage>
        <taxon>Bacteria</taxon>
        <taxon>Candidatus Yanofskyibacteriota</taxon>
    </lineage>
</organism>
<dbReference type="PANTHER" id="PTHR48277:SF1">
    <property type="entry name" value="MITOCHONDRIAL RIBOSOMAL PROTEIN S5"/>
    <property type="match status" value="1"/>
</dbReference>
<dbReference type="Pfam" id="PF03719">
    <property type="entry name" value="Ribosomal_S5_C"/>
    <property type="match status" value="1"/>
</dbReference>
<dbReference type="AlphaFoldDB" id="A0A2J0QB21"/>
<evidence type="ECO:0000313" key="10">
    <source>
        <dbReference type="EMBL" id="PJE51371.1"/>
    </source>
</evidence>
<dbReference type="SUPFAM" id="SSF54211">
    <property type="entry name" value="Ribosomal protein S5 domain 2-like"/>
    <property type="match status" value="1"/>
</dbReference>
<dbReference type="GO" id="GO:0005840">
    <property type="term" value="C:ribosome"/>
    <property type="evidence" value="ECO:0007669"/>
    <property type="project" value="UniProtKB-KW"/>
</dbReference>
<dbReference type="Gene3D" id="3.30.160.20">
    <property type="match status" value="1"/>
</dbReference>
<dbReference type="GO" id="GO:0006412">
    <property type="term" value="P:translation"/>
    <property type="evidence" value="ECO:0007669"/>
    <property type="project" value="InterPro"/>
</dbReference>
<dbReference type="GO" id="GO:0003735">
    <property type="term" value="F:structural constituent of ribosome"/>
    <property type="evidence" value="ECO:0007669"/>
    <property type="project" value="UniProtKB-UniRule"/>
</dbReference>
<dbReference type="PROSITE" id="PS50881">
    <property type="entry name" value="S5_DSRBD"/>
    <property type="match status" value="1"/>
</dbReference>
<comment type="similarity">
    <text evidence="1 7">Belongs to the universal ribosomal protein uS5 family.</text>
</comment>
<feature type="domain" description="S5 DRBM" evidence="9">
    <location>
        <begin position="28"/>
        <end position="91"/>
    </location>
</feature>
<evidence type="ECO:0000256" key="4">
    <source>
        <dbReference type="ARBA" id="ARBA00035255"/>
    </source>
</evidence>
<dbReference type="GO" id="GO:1990904">
    <property type="term" value="C:ribonucleoprotein complex"/>
    <property type="evidence" value="ECO:0007669"/>
    <property type="project" value="UniProtKB-UniRule"/>
</dbReference>
<dbReference type="Gene3D" id="3.30.230.10">
    <property type="match status" value="1"/>
</dbReference>
<dbReference type="Pfam" id="PF00333">
    <property type="entry name" value="Ribosomal_S5"/>
    <property type="match status" value="1"/>
</dbReference>
<evidence type="ECO:0000313" key="11">
    <source>
        <dbReference type="Proteomes" id="UP000228496"/>
    </source>
</evidence>